<keyword evidence="9" id="KW-0539">Nucleus</keyword>
<evidence type="ECO:0000256" key="8">
    <source>
        <dbReference type="ARBA" id="ARBA00023163"/>
    </source>
</evidence>
<comment type="subcellular location">
    <subcellularLocation>
        <location evidence="1">Nucleus</location>
    </subcellularLocation>
</comment>
<accession>A0AAN8G909</accession>
<evidence type="ECO:0000256" key="6">
    <source>
        <dbReference type="ARBA" id="ARBA00022853"/>
    </source>
</evidence>
<dbReference type="GO" id="GO:0141221">
    <property type="term" value="F:histone deacetylase activity, hydrolytic mechanism"/>
    <property type="evidence" value="ECO:0007669"/>
    <property type="project" value="UniProtKB-EC"/>
</dbReference>
<dbReference type="EC" id="3.5.1.98" evidence="3"/>
<feature type="non-terminal residue" evidence="14">
    <location>
        <position position="1"/>
    </location>
</feature>
<dbReference type="SUPFAM" id="SSF52768">
    <property type="entry name" value="Arginase/deacetylase"/>
    <property type="match status" value="1"/>
</dbReference>
<evidence type="ECO:0000256" key="12">
    <source>
        <dbReference type="ARBA" id="ARBA00049416"/>
    </source>
</evidence>
<dbReference type="PANTHER" id="PTHR10625:SF14">
    <property type="entry name" value="HISTONE DEACETYLASE 8"/>
    <property type="match status" value="1"/>
</dbReference>
<comment type="catalytic activity">
    <reaction evidence="10">
        <text>N(6)-acetyl-L-lysyl-[protein] + H2O = L-lysyl-[protein] + acetate</text>
        <dbReference type="Rhea" id="RHEA:58108"/>
        <dbReference type="Rhea" id="RHEA-COMP:9752"/>
        <dbReference type="Rhea" id="RHEA-COMP:10731"/>
        <dbReference type="ChEBI" id="CHEBI:15377"/>
        <dbReference type="ChEBI" id="CHEBI:29969"/>
        <dbReference type="ChEBI" id="CHEBI:30089"/>
        <dbReference type="ChEBI" id="CHEBI:61930"/>
    </reaction>
    <physiologicalReaction direction="left-to-right" evidence="10">
        <dbReference type="Rhea" id="RHEA:58109"/>
    </physiologicalReaction>
</comment>
<dbReference type="PRINTS" id="PR01270">
    <property type="entry name" value="HDASUPER"/>
</dbReference>
<protein>
    <recommendedName>
        <fullName evidence="3">histone deacetylase</fullName>
        <ecNumber evidence="3">3.5.1.98</ecNumber>
    </recommendedName>
</protein>
<evidence type="ECO:0000256" key="2">
    <source>
        <dbReference type="ARBA" id="ARBA00006457"/>
    </source>
</evidence>
<keyword evidence="6" id="KW-0156">Chromatin regulator</keyword>
<comment type="caution">
    <text evidence="14">The sequence shown here is derived from an EMBL/GenBank/DDBJ whole genome shotgun (WGS) entry which is preliminary data.</text>
</comment>
<comment type="catalytic activity">
    <reaction evidence="11">
        <text>N(6)-(2E)-butenoyl-L-lysyl-[protein] + H2O = (2E)-2-butenoate + L-lysyl-[protein]</text>
        <dbReference type="Rhea" id="RHEA:69172"/>
        <dbReference type="Rhea" id="RHEA-COMP:9752"/>
        <dbReference type="Rhea" id="RHEA-COMP:13707"/>
        <dbReference type="ChEBI" id="CHEBI:15377"/>
        <dbReference type="ChEBI" id="CHEBI:29969"/>
        <dbReference type="ChEBI" id="CHEBI:35899"/>
        <dbReference type="ChEBI" id="CHEBI:137954"/>
    </reaction>
    <physiologicalReaction direction="left-to-right" evidence="11">
        <dbReference type="Rhea" id="RHEA:69173"/>
    </physiologicalReaction>
</comment>
<dbReference type="PANTHER" id="PTHR10625">
    <property type="entry name" value="HISTONE DEACETYLASE HDAC1-RELATED"/>
    <property type="match status" value="1"/>
</dbReference>
<evidence type="ECO:0000256" key="3">
    <source>
        <dbReference type="ARBA" id="ARBA00012111"/>
    </source>
</evidence>
<dbReference type="AlphaFoldDB" id="A0AAN8G909"/>
<dbReference type="Gene3D" id="3.40.800.20">
    <property type="entry name" value="Histone deacetylase domain"/>
    <property type="match status" value="1"/>
</dbReference>
<dbReference type="GO" id="GO:0005634">
    <property type="term" value="C:nucleus"/>
    <property type="evidence" value="ECO:0007669"/>
    <property type="project" value="UniProtKB-SubCell"/>
</dbReference>
<evidence type="ECO:0000259" key="13">
    <source>
        <dbReference type="Pfam" id="PF00850"/>
    </source>
</evidence>
<evidence type="ECO:0000256" key="5">
    <source>
        <dbReference type="ARBA" id="ARBA00022801"/>
    </source>
</evidence>
<sequence length="209" mass="23306">DEASGFCYVNDAVLGILKLREKYERVLYVDVDLHHGDGVEDAFSFTSKVMTISFHKFSPRLLPRYGGSDDRYYQIFTSVMQEARAQFNPEAMVMQLGADTMAGDPMCSFNMTPVGVGKCLQHVLQWQLPTLLLGGGGYNLANTARCWTYLTAAVLGKTLSSEIPDHEFFTEYGPDYSLEISPSCRPDRNDSKHLDTVISTIKGNLKNVV</sequence>
<comment type="similarity">
    <text evidence="2">Belongs to the histone deacetylase family. HD type 1 subfamily.</text>
</comment>
<evidence type="ECO:0000256" key="10">
    <source>
        <dbReference type="ARBA" id="ARBA00049136"/>
    </source>
</evidence>
<dbReference type="GO" id="GO:0031507">
    <property type="term" value="P:heterochromatin formation"/>
    <property type="evidence" value="ECO:0007669"/>
    <property type="project" value="TreeGrafter"/>
</dbReference>
<keyword evidence="15" id="KW-1185">Reference proteome</keyword>
<reference evidence="14 15" key="1">
    <citation type="journal article" date="2023" name="Mol. Biol. Evol.">
        <title>Genomics of Secondarily Temperate Adaptation in the Only Non-Antarctic Icefish.</title>
        <authorList>
            <person name="Rivera-Colon A.G."/>
            <person name="Rayamajhi N."/>
            <person name="Minhas B.F."/>
            <person name="Madrigal G."/>
            <person name="Bilyk K.T."/>
            <person name="Yoon V."/>
            <person name="Hune M."/>
            <person name="Gregory S."/>
            <person name="Cheng C.H.C."/>
            <person name="Catchen J.M."/>
        </authorList>
    </citation>
    <scope>NUCLEOTIDE SEQUENCE [LARGE SCALE GENOMIC DNA]</scope>
    <source>
        <strain evidence="14">JC2023a</strain>
    </source>
</reference>
<dbReference type="InterPro" id="IPR023801">
    <property type="entry name" value="His_deacetylse_dom"/>
</dbReference>
<name>A0AAN8G909_9TELE</name>
<gene>
    <name evidence="14" type="ORF">CesoFtcFv8_026668</name>
</gene>
<evidence type="ECO:0000256" key="11">
    <source>
        <dbReference type="ARBA" id="ARBA00049193"/>
    </source>
</evidence>
<feature type="domain" description="Histone deacetylase" evidence="13">
    <location>
        <begin position="1"/>
        <end position="69"/>
    </location>
</feature>
<evidence type="ECO:0000256" key="9">
    <source>
        <dbReference type="ARBA" id="ARBA00023242"/>
    </source>
</evidence>
<keyword evidence="8" id="KW-0804">Transcription</keyword>
<evidence type="ECO:0000256" key="4">
    <source>
        <dbReference type="ARBA" id="ARBA00022491"/>
    </source>
</evidence>
<dbReference type="InterPro" id="IPR023696">
    <property type="entry name" value="Ureohydrolase_dom_sf"/>
</dbReference>
<dbReference type="Pfam" id="PF00850">
    <property type="entry name" value="Hist_deacetyl"/>
    <property type="match status" value="1"/>
</dbReference>
<proteinExistence type="inferred from homology"/>
<evidence type="ECO:0000256" key="7">
    <source>
        <dbReference type="ARBA" id="ARBA00023015"/>
    </source>
</evidence>
<evidence type="ECO:0000313" key="15">
    <source>
        <dbReference type="Proteomes" id="UP001335648"/>
    </source>
</evidence>
<comment type="catalytic activity">
    <reaction evidence="12">
        <text>N(6)-acetyl-L-lysyl-[histone] + H2O = L-lysyl-[histone] + acetate</text>
        <dbReference type="Rhea" id="RHEA:58196"/>
        <dbReference type="Rhea" id="RHEA-COMP:9845"/>
        <dbReference type="Rhea" id="RHEA-COMP:11338"/>
        <dbReference type="ChEBI" id="CHEBI:15377"/>
        <dbReference type="ChEBI" id="CHEBI:29969"/>
        <dbReference type="ChEBI" id="CHEBI:30089"/>
        <dbReference type="ChEBI" id="CHEBI:61930"/>
        <dbReference type="EC" id="3.5.1.98"/>
    </reaction>
    <physiologicalReaction direction="left-to-right" evidence="12">
        <dbReference type="Rhea" id="RHEA:58197"/>
    </physiologicalReaction>
</comment>
<dbReference type="InterPro" id="IPR000286">
    <property type="entry name" value="HDACs"/>
</dbReference>
<dbReference type="EMBL" id="JAULUE010002068">
    <property type="protein sequence ID" value="KAK5875601.1"/>
    <property type="molecule type" value="Genomic_DNA"/>
</dbReference>
<dbReference type="InterPro" id="IPR037138">
    <property type="entry name" value="His_deacetylse_dom_sf"/>
</dbReference>
<evidence type="ECO:0000313" key="14">
    <source>
        <dbReference type="EMBL" id="KAK5875601.1"/>
    </source>
</evidence>
<organism evidence="14 15">
    <name type="scientific">Champsocephalus esox</name>
    <name type="common">pike icefish</name>
    <dbReference type="NCBI Taxonomy" id="159716"/>
    <lineage>
        <taxon>Eukaryota</taxon>
        <taxon>Metazoa</taxon>
        <taxon>Chordata</taxon>
        <taxon>Craniata</taxon>
        <taxon>Vertebrata</taxon>
        <taxon>Euteleostomi</taxon>
        <taxon>Actinopterygii</taxon>
        <taxon>Neopterygii</taxon>
        <taxon>Teleostei</taxon>
        <taxon>Neoteleostei</taxon>
        <taxon>Acanthomorphata</taxon>
        <taxon>Eupercaria</taxon>
        <taxon>Perciformes</taxon>
        <taxon>Notothenioidei</taxon>
        <taxon>Channichthyidae</taxon>
        <taxon>Champsocephalus</taxon>
    </lineage>
</organism>
<dbReference type="Proteomes" id="UP001335648">
    <property type="component" value="Unassembled WGS sequence"/>
</dbReference>
<keyword evidence="5" id="KW-0378">Hydrolase</keyword>
<evidence type="ECO:0000256" key="1">
    <source>
        <dbReference type="ARBA" id="ARBA00004123"/>
    </source>
</evidence>
<keyword evidence="7" id="KW-0805">Transcription regulation</keyword>
<keyword evidence="4" id="KW-0678">Repressor</keyword>